<dbReference type="VEuPathDB" id="VectorBase:HLOH_063324"/>
<dbReference type="EMBL" id="JABSTR010000004">
    <property type="protein sequence ID" value="KAH9366451.1"/>
    <property type="molecule type" value="Genomic_DNA"/>
</dbReference>
<comment type="caution">
    <text evidence="1">The sequence shown here is derived from an EMBL/GenBank/DDBJ whole genome shotgun (WGS) entry which is preliminary data.</text>
</comment>
<dbReference type="AlphaFoldDB" id="A0A9J6FUJ5"/>
<dbReference type="Proteomes" id="UP000821853">
    <property type="component" value="Chromosome 2"/>
</dbReference>
<reference evidence="1 2" key="1">
    <citation type="journal article" date="2020" name="Cell">
        <title>Large-Scale Comparative Analyses of Tick Genomes Elucidate Their Genetic Diversity and Vector Capacities.</title>
        <authorList>
            <consortium name="Tick Genome and Microbiome Consortium (TIGMIC)"/>
            <person name="Jia N."/>
            <person name="Wang J."/>
            <person name="Shi W."/>
            <person name="Du L."/>
            <person name="Sun Y."/>
            <person name="Zhan W."/>
            <person name="Jiang J.F."/>
            <person name="Wang Q."/>
            <person name="Zhang B."/>
            <person name="Ji P."/>
            <person name="Bell-Sakyi L."/>
            <person name="Cui X.M."/>
            <person name="Yuan T.T."/>
            <person name="Jiang B.G."/>
            <person name="Yang W.F."/>
            <person name="Lam T.T."/>
            <person name="Chang Q.C."/>
            <person name="Ding S.J."/>
            <person name="Wang X.J."/>
            <person name="Zhu J.G."/>
            <person name="Ruan X.D."/>
            <person name="Zhao L."/>
            <person name="Wei J.T."/>
            <person name="Ye R.Z."/>
            <person name="Que T.C."/>
            <person name="Du C.H."/>
            <person name="Zhou Y.H."/>
            <person name="Cheng J.X."/>
            <person name="Dai P.F."/>
            <person name="Guo W.B."/>
            <person name="Han X.H."/>
            <person name="Huang E.J."/>
            <person name="Li L.F."/>
            <person name="Wei W."/>
            <person name="Gao Y.C."/>
            <person name="Liu J.Z."/>
            <person name="Shao H.Z."/>
            <person name="Wang X."/>
            <person name="Wang C.C."/>
            <person name="Yang T.C."/>
            <person name="Huo Q.B."/>
            <person name="Li W."/>
            <person name="Chen H.Y."/>
            <person name="Chen S.E."/>
            <person name="Zhou L.G."/>
            <person name="Ni X.B."/>
            <person name="Tian J.H."/>
            <person name="Sheng Y."/>
            <person name="Liu T."/>
            <person name="Pan Y.S."/>
            <person name="Xia L.Y."/>
            <person name="Li J."/>
            <person name="Zhao F."/>
            <person name="Cao W.C."/>
        </authorList>
    </citation>
    <scope>NUCLEOTIDE SEQUENCE [LARGE SCALE GENOMIC DNA]</scope>
    <source>
        <strain evidence="1">HaeL-2018</strain>
    </source>
</reference>
<gene>
    <name evidence="1" type="ORF">HPB48_022999</name>
</gene>
<keyword evidence="2" id="KW-1185">Reference proteome</keyword>
<proteinExistence type="predicted"/>
<evidence type="ECO:0000313" key="2">
    <source>
        <dbReference type="Proteomes" id="UP000821853"/>
    </source>
</evidence>
<sequence>MFIALLTKQTETYAQELQRQNWRNFGDQLQGTLHTKRTWHLLHSLLDPTNTRRHSDHKIQRLSKKSDLPSQCLLESIQHHFFGHPRSYPPLPVSHYTGSPNEDLDAPFTLTELTAVFARLTRNTTPGKDNITYRVLRNLDEETLQELLTLFNAHWQAGTLPAD</sequence>
<accession>A0A9J6FUJ5</accession>
<evidence type="ECO:0000313" key="1">
    <source>
        <dbReference type="EMBL" id="KAH9366451.1"/>
    </source>
</evidence>
<dbReference type="OrthoDB" id="6514641at2759"/>
<protein>
    <submittedName>
        <fullName evidence="1">Uncharacterized protein</fullName>
    </submittedName>
</protein>
<name>A0A9J6FUJ5_HAELO</name>
<organism evidence="1 2">
    <name type="scientific">Haemaphysalis longicornis</name>
    <name type="common">Bush tick</name>
    <dbReference type="NCBI Taxonomy" id="44386"/>
    <lineage>
        <taxon>Eukaryota</taxon>
        <taxon>Metazoa</taxon>
        <taxon>Ecdysozoa</taxon>
        <taxon>Arthropoda</taxon>
        <taxon>Chelicerata</taxon>
        <taxon>Arachnida</taxon>
        <taxon>Acari</taxon>
        <taxon>Parasitiformes</taxon>
        <taxon>Ixodida</taxon>
        <taxon>Ixodoidea</taxon>
        <taxon>Ixodidae</taxon>
        <taxon>Haemaphysalinae</taxon>
        <taxon>Haemaphysalis</taxon>
    </lineage>
</organism>